<proteinExistence type="predicted"/>
<sequence>MTTGMAWDGESFGPAPIPARTADDVKAELAALDMAAVRPLRAVAAGTATTDDTDKLAALESQAATLRAELAALESQE</sequence>
<gene>
    <name evidence="1" type="ORF">AB6M95_09780</name>
</gene>
<dbReference type="Proteomes" id="UP001568698">
    <property type="component" value="Unassembled WGS sequence"/>
</dbReference>
<reference evidence="1 2" key="1">
    <citation type="submission" date="2024-08" db="EMBL/GenBank/DDBJ databases">
        <title>Sulfate-reducing bacteria isolated from formation water of the oil field in Kazakhstan and description of Pseudodesulfovibrio sp.</title>
        <authorList>
            <person name="Bidzhieva S.K."/>
            <person name="Tourova T.P."/>
            <person name="Grouzdev D.S."/>
            <person name="Beletsky A.V."/>
            <person name="Sokolova D.S."/>
            <person name="Samigullina S.R."/>
            <person name="Poltaraus A.B."/>
            <person name="Avtukh A.N."/>
            <person name="Tereshina V.M."/>
            <person name="Zhaparov N.S."/>
            <person name="Mardanov A.V."/>
            <person name="Nazina T.N."/>
        </authorList>
    </citation>
    <scope>NUCLEOTIDE SEQUENCE [LARGE SCALE GENOMIC DNA]</scope>
    <source>
        <strain evidence="1 2">9FUS</strain>
    </source>
</reference>
<evidence type="ECO:0000313" key="2">
    <source>
        <dbReference type="Proteomes" id="UP001568698"/>
    </source>
</evidence>
<dbReference type="RefSeq" id="WP_371386555.1">
    <property type="nucleotide sequence ID" value="NZ_JBGLYH010000023.1"/>
</dbReference>
<keyword evidence="2" id="KW-1185">Reference proteome</keyword>
<comment type="caution">
    <text evidence="1">The sequence shown here is derived from an EMBL/GenBank/DDBJ whole genome shotgun (WGS) entry which is preliminary data.</text>
</comment>
<dbReference type="EMBL" id="JBGLYH010000023">
    <property type="protein sequence ID" value="MEZ7197036.1"/>
    <property type="molecule type" value="Genomic_DNA"/>
</dbReference>
<name>A0ABV4K419_9BACT</name>
<organism evidence="1 2">
    <name type="scientific">Pseudodesulfovibrio karagichevae</name>
    <dbReference type="NCBI Taxonomy" id="3239305"/>
    <lineage>
        <taxon>Bacteria</taxon>
        <taxon>Pseudomonadati</taxon>
        <taxon>Thermodesulfobacteriota</taxon>
        <taxon>Desulfovibrionia</taxon>
        <taxon>Desulfovibrionales</taxon>
        <taxon>Desulfovibrionaceae</taxon>
    </lineage>
</organism>
<evidence type="ECO:0000313" key="1">
    <source>
        <dbReference type="EMBL" id="MEZ7197036.1"/>
    </source>
</evidence>
<protein>
    <submittedName>
        <fullName evidence="1">Uncharacterized protein</fullName>
    </submittedName>
</protein>
<accession>A0ABV4K419</accession>